<feature type="non-terminal residue" evidence="2">
    <location>
        <position position="98"/>
    </location>
</feature>
<name>A0A0B6YRZ1_9EUPU</name>
<evidence type="ECO:0000313" key="2">
    <source>
        <dbReference type="EMBL" id="CEK58958.1"/>
    </source>
</evidence>
<protein>
    <submittedName>
        <fullName evidence="2">Uncharacterized protein</fullName>
    </submittedName>
</protein>
<gene>
    <name evidence="2" type="primary">ORF34710</name>
</gene>
<dbReference type="EMBL" id="HACG01012093">
    <property type="protein sequence ID" value="CEK58958.1"/>
    <property type="molecule type" value="Transcribed_RNA"/>
</dbReference>
<proteinExistence type="predicted"/>
<organism evidence="2">
    <name type="scientific">Arion vulgaris</name>
    <dbReference type="NCBI Taxonomy" id="1028688"/>
    <lineage>
        <taxon>Eukaryota</taxon>
        <taxon>Metazoa</taxon>
        <taxon>Spiralia</taxon>
        <taxon>Lophotrochozoa</taxon>
        <taxon>Mollusca</taxon>
        <taxon>Gastropoda</taxon>
        <taxon>Heterobranchia</taxon>
        <taxon>Euthyneura</taxon>
        <taxon>Panpulmonata</taxon>
        <taxon>Eupulmonata</taxon>
        <taxon>Stylommatophora</taxon>
        <taxon>Helicina</taxon>
        <taxon>Arionoidea</taxon>
        <taxon>Arionidae</taxon>
        <taxon>Arion</taxon>
    </lineage>
</organism>
<reference evidence="2" key="1">
    <citation type="submission" date="2014-12" db="EMBL/GenBank/DDBJ databases">
        <title>Insight into the proteome of Arion vulgaris.</title>
        <authorList>
            <person name="Aradska J."/>
            <person name="Bulat T."/>
            <person name="Smidak R."/>
            <person name="Sarate P."/>
            <person name="Gangsoo J."/>
            <person name="Sialana F."/>
            <person name="Bilban M."/>
            <person name="Lubec G."/>
        </authorList>
    </citation>
    <scope>NUCLEOTIDE SEQUENCE</scope>
    <source>
        <tissue evidence="2">Skin</tissue>
    </source>
</reference>
<dbReference type="AlphaFoldDB" id="A0A0B6YRZ1"/>
<evidence type="ECO:0000256" key="1">
    <source>
        <dbReference type="SAM" id="MobiDB-lite"/>
    </source>
</evidence>
<sequence length="98" mass="11218">RKNKKKTPLKNENRPPSPTPSVTITDDDMESTNQSASLPAPQVMIGPDGSVVLNTESLLIQTQEDTRPKEILEDDDDDRYLNTNTYRKYKKAKLWTER</sequence>
<feature type="non-terminal residue" evidence="2">
    <location>
        <position position="1"/>
    </location>
</feature>
<accession>A0A0B6YRZ1</accession>
<feature type="region of interest" description="Disordered" evidence="1">
    <location>
        <begin position="1"/>
        <end position="47"/>
    </location>
</feature>